<reference evidence="1" key="2">
    <citation type="submission" date="2025-09" db="UniProtKB">
        <authorList>
            <consortium name="EnsemblPlants"/>
        </authorList>
    </citation>
    <scope>IDENTIFICATION</scope>
</reference>
<organism evidence="1 2">
    <name type="scientific">Avena sativa</name>
    <name type="common">Oat</name>
    <dbReference type="NCBI Taxonomy" id="4498"/>
    <lineage>
        <taxon>Eukaryota</taxon>
        <taxon>Viridiplantae</taxon>
        <taxon>Streptophyta</taxon>
        <taxon>Embryophyta</taxon>
        <taxon>Tracheophyta</taxon>
        <taxon>Spermatophyta</taxon>
        <taxon>Magnoliopsida</taxon>
        <taxon>Liliopsida</taxon>
        <taxon>Poales</taxon>
        <taxon>Poaceae</taxon>
        <taxon>BOP clade</taxon>
        <taxon>Pooideae</taxon>
        <taxon>Poodae</taxon>
        <taxon>Poeae</taxon>
        <taxon>Poeae Chloroplast Group 1 (Aveneae type)</taxon>
        <taxon>Aveninae</taxon>
        <taxon>Avena</taxon>
    </lineage>
</organism>
<evidence type="ECO:0000313" key="2">
    <source>
        <dbReference type="Proteomes" id="UP001732700"/>
    </source>
</evidence>
<evidence type="ECO:0000313" key="1">
    <source>
        <dbReference type="EnsemblPlants" id="AVESA.00010b.r2.6CG1137530.1.CDS.1"/>
    </source>
</evidence>
<sequence length="430" mass="46577">MSVVVTKSSPVVVVAASEPETPTGGIIELSSFDMCSAPAPTTIILVFEQHIDDPVGTIRKALSQALVHYHPMAGRLGGADELEPTHIVCTGEGVSFVGASASCALADTVPLHLLDLSVRYPAKYCRLSDPLLLMQVTRFTCGGFVVGVTWNHVMADGAGIAQFLQALGELARGMPTPSIIPVRSESNSSLSRLLQPMVAEVRSYMRIHKEEFLPLLDIAIPASLVCRIKDKCGAGNCTVYDAIVAVLWRCRTRAVIPDDADDPNAVMLLVIPRNVRELIGAKKGYYGNCVVFHLALATRDTVATGDIKDLVKLIRLAKEKMPDMLGNTGDGRDEQKARPESYNTLTISSLMNLGHEAVDFGGGMPSRMMWKTEKPTGMACVVCSLCEGKDNINIMSLCVRQEHSEAFLRELAALNIEVSRDQRPTCKARL</sequence>
<name>A0ACD5ZDF6_AVESA</name>
<keyword evidence="2" id="KW-1185">Reference proteome</keyword>
<protein>
    <submittedName>
        <fullName evidence="1">Uncharacterized protein</fullName>
    </submittedName>
</protein>
<dbReference type="EnsemblPlants" id="AVESA.00010b.r2.6CG1137530.1">
    <property type="protein sequence ID" value="AVESA.00010b.r2.6CG1137530.1.CDS.1"/>
    <property type="gene ID" value="AVESA.00010b.r2.6CG1137530"/>
</dbReference>
<accession>A0ACD5ZDF6</accession>
<proteinExistence type="predicted"/>
<dbReference type="Proteomes" id="UP001732700">
    <property type="component" value="Chromosome 6C"/>
</dbReference>
<reference evidence="1" key="1">
    <citation type="submission" date="2021-05" db="EMBL/GenBank/DDBJ databases">
        <authorList>
            <person name="Scholz U."/>
            <person name="Mascher M."/>
            <person name="Fiebig A."/>
        </authorList>
    </citation>
    <scope>NUCLEOTIDE SEQUENCE [LARGE SCALE GENOMIC DNA]</scope>
</reference>